<dbReference type="InterPro" id="IPR017937">
    <property type="entry name" value="Thioredoxin_CS"/>
</dbReference>
<evidence type="ECO:0000256" key="4">
    <source>
        <dbReference type="ARBA" id="ARBA00023157"/>
    </source>
</evidence>
<evidence type="ECO:0000313" key="8">
    <source>
        <dbReference type="EMBL" id="NML41344.1"/>
    </source>
</evidence>
<dbReference type="Proteomes" id="UP000583266">
    <property type="component" value="Unassembled WGS sequence"/>
</dbReference>
<dbReference type="PRINTS" id="PR00421">
    <property type="entry name" value="THIOREDOXIN"/>
</dbReference>
<dbReference type="SUPFAM" id="SSF52833">
    <property type="entry name" value="Thioredoxin-like"/>
    <property type="match status" value="1"/>
</dbReference>
<evidence type="ECO:0000259" key="7">
    <source>
        <dbReference type="PROSITE" id="PS51352"/>
    </source>
</evidence>
<evidence type="ECO:0000313" key="9">
    <source>
        <dbReference type="Proteomes" id="UP000583266"/>
    </source>
</evidence>
<evidence type="ECO:0000256" key="2">
    <source>
        <dbReference type="ARBA" id="ARBA00022448"/>
    </source>
</evidence>
<dbReference type="Pfam" id="PF00085">
    <property type="entry name" value="Thioredoxin"/>
    <property type="match status" value="1"/>
</dbReference>
<dbReference type="PANTHER" id="PTHR45663:SF11">
    <property type="entry name" value="GEO12009P1"/>
    <property type="match status" value="1"/>
</dbReference>
<dbReference type="InterPro" id="IPR013766">
    <property type="entry name" value="Thioredoxin_domain"/>
</dbReference>
<dbReference type="PIRSF" id="PIRSF000077">
    <property type="entry name" value="Thioredoxin"/>
    <property type="match status" value="1"/>
</dbReference>
<dbReference type="Gene3D" id="3.40.30.10">
    <property type="entry name" value="Glutaredoxin"/>
    <property type="match status" value="1"/>
</dbReference>
<dbReference type="CDD" id="cd02947">
    <property type="entry name" value="TRX_family"/>
    <property type="match status" value="1"/>
</dbReference>
<reference evidence="8 9" key="1">
    <citation type="submission" date="2020-04" db="EMBL/GenBank/DDBJ databases">
        <title>Chitinophaga sp. G-6-1-13 sp. nov., isolated from soil.</title>
        <authorList>
            <person name="Dahal R.H."/>
            <person name="Chaudhary D.K."/>
        </authorList>
    </citation>
    <scope>NUCLEOTIDE SEQUENCE [LARGE SCALE GENOMIC DNA]</scope>
    <source>
        <strain evidence="8 9">G-6-1-13</strain>
    </source>
</reference>
<dbReference type="RefSeq" id="WP_169228428.1">
    <property type="nucleotide sequence ID" value="NZ_JABBGC010000004.1"/>
</dbReference>
<feature type="domain" description="Thioredoxin" evidence="7">
    <location>
        <begin position="1"/>
        <end position="96"/>
    </location>
</feature>
<dbReference type="PROSITE" id="PS00194">
    <property type="entry name" value="THIOREDOXIN_1"/>
    <property type="match status" value="1"/>
</dbReference>
<sequence length="96" mass="11273">MTNHTQRTDHLILIQFYAEWCAPCRAMMPVIASLKEKQYDWLEIQQINVDHDAKMTTQYNIRSIPTIVAVKNDREVWRNTGILTEKSITEQLSPLK</sequence>
<evidence type="ECO:0000256" key="6">
    <source>
        <dbReference type="PIRSR" id="PIRSR000077-4"/>
    </source>
</evidence>
<dbReference type="EMBL" id="JABBGC010000004">
    <property type="protein sequence ID" value="NML41344.1"/>
    <property type="molecule type" value="Genomic_DNA"/>
</dbReference>
<organism evidence="8 9">
    <name type="scientific">Chitinophaga fulva</name>
    <dbReference type="NCBI Taxonomy" id="2728842"/>
    <lineage>
        <taxon>Bacteria</taxon>
        <taxon>Pseudomonadati</taxon>
        <taxon>Bacteroidota</taxon>
        <taxon>Chitinophagia</taxon>
        <taxon>Chitinophagales</taxon>
        <taxon>Chitinophagaceae</taxon>
        <taxon>Chitinophaga</taxon>
    </lineage>
</organism>
<keyword evidence="2" id="KW-0813">Transport</keyword>
<gene>
    <name evidence="8" type="ORF">HHL17_29395</name>
</gene>
<comment type="similarity">
    <text evidence="1">Belongs to the thioredoxin family.</text>
</comment>
<keyword evidence="4 6" id="KW-1015">Disulfide bond</keyword>
<evidence type="ECO:0000256" key="5">
    <source>
        <dbReference type="ARBA" id="ARBA00023284"/>
    </source>
</evidence>
<evidence type="ECO:0000256" key="1">
    <source>
        <dbReference type="ARBA" id="ARBA00008987"/>
    </source>
</evidence>
<protein>
    <submittedName>
        <fullName evidence="8">Thioredoxin family protein</fullName>
    </submittedName>
</protein>
<name>A0A848GSI2_9BACT</name>
<keyword evidence="9" id="KW-1185">Reference proteome</keyword>
<keyword evidence="3" id="KW-0249">Electron transport</keyword>
<dbReference type="PROSITE" id="PS51352">
    <property type="entry name" value="THIOREDOXIN_2"/>
    <property type="match status" value="1"/>
</dbReference>
<feature type="disulfide bond" description="Redox-active" evidence="6">
    <location>
        <begin position="21"/>
        <end position="24"/>
    </location>
</feature>
<dbReference type="InterPro" id="IPR005746">
    <property type="entry name" value="Thioredoxin"/>
</dbReference>
<dbReference type="PANTHER" id="PTHR45663">
    <property type="entry name" value="GEO12009P1"/>
    <property type="match status" value="1"/>
</dbReference>
<keyword evidence="5 6" id="KW-0676">Redox-active center</keyword>
<comment type="caution">
    <text evidence="8">The sequence shown here is derived from an EMBL/GenBank/DDBJ whole genome shotgun (WGS) entry which is preliminary data.</text>
</comment>
<dbReference type="GO" id="GO:0015035">
    <property type="term" value="F:protein-disulfide reductase activity"/>
    <property type="evidence" value="ECO:0007669"/>
    <property type="project" value="InterPro"/>
</dbReference>
<accession>A0A848GSI2</accession>
<dbReference type="InterPro" id="IPR036249">
    <property type="entry name" value="Thioredoxin-like_sf"/>
</dbReference>
<evidence type="ECO:0000256" key="3">
    <source>
        <dbReference type="ARBA" id="ARBA00022982"/>
    </source>
</evidence>
<proteinExistence type="inferred from homology"/>
<dbReference type="GO" id="GO:0005737">
    <property type="term" value="C:cytoplasm"/>
    <property type="evidence" value="ECO:0007669"/>
    <property type="project" value="TreeGrafter"/>
</dbReference>
<dbReference type="AlphaFoldDB" id="A0A848GSI2"/>